<organism evidence="2">
    <name type="scientific">marine metagenome</name>
    <dbReference type="NCBI Taxonomy" id="408172"/>
    <lineage>
        <taxon>unclassified sequences</taxon>
        <taxon>metagenomes</taxon>
        <taxon>ecological metagenomes</taxon>
    </lineage>
</organism>
<gene>
    <name evidence="2" type="ORF">METZ01_LOCUS315236</name>
</gene>
<name>A0A382NRP6_9ZZZZ</name>
<accession>A0A382NRP6</accession>
<sequence length="71" mass="8085">MFNPFSKKENQPTQPEDNKSSKDPLNVEDLLVDGTQKATITSDGRLVSKKDALKDKEEHIDLLKQREWGDS</sequence>
<reference evidence="2" key="1">
    <citation type="submission" date="2018-05" db="EMBL/GenBank/DDBJ databases">
        <authorList>
            <person name="Lanie J.A."/>
            <person name="Ng W.-L."/>
            <person name="Kazmierczak K.M."/>
            <person name="Andrzejewski T.M."/>
            <person name="Davidsen T.M."/>
            <person name="Wayne K.J."/>
            <person name="Tettelin H."/>
            <person name="Glass J.I."/>
            <person name="Rusch D."/>
            <person name="Podicherti R."/>
            <person name="Tsui H.-C.T."/>
            <person name="Winkler M.E."/>
        </authorList>
    </citation>
    <scope>NUCLEOTIDE SEQUENCE</scope>
</reference>
<dbReference type="AlphaFoldDB" id="A0A382NRP6"/>
<evidence type="ECO:0000256" key="1">
    <source>
        <dbReference type="SAM" id="MobiDB-lite"/>
    </source>
</evidence>
<feature type="region of interest" description="Disordered" evidence="1">
    <location>
        <begin position="1"/>
        <end position="26"/>
    </location>
</feature>
<feature type="compositionally biased region" description="Basic and acidic residues" evidence="1">
    <location>
        <begin position="1"/>
        <end position="22"/>
    </location>
</feature>
<dbReference type="EMBL" id="UINC01101516">
    <property type="protein sequence ID" value="SVC62382.1"/>
    <property type="molecule type" value="Genomic_DNA"/>
</dbReference>
<protein>
    <submittedName>
        <fullName evidence="2">Uncharacterized protein</fullName>
    </submittedName>
</protein>
<proteinExistence type="predicted"/>
<evidence type="ECO:0000313" key="2">
    <source>
        <dbReference type="EMBL" id="SVC62382.1"/>
    </source>
</evidence>